<evidence type="ECO:0000256" key="1">
    <source>
        <dbReference type="SAM" id="MobiDB-lite"/>
    </source>
</evidence>
<dbReference type="STRING" id="218672.SAMN04489759_105107"/>
<evidence type="ECO:0000313" key="2">
    <source>
        <dbReference type="EMBL" id="SDG18709.1"/>
    </source>
</evidence>
<dbReference type="SUPFAM" id="SSF53955">
    <property type="entry name" value="Lysozyme-like"/>
    <property type="match status" value="1"/>
</dbReference>
<keyword evidence="3" id="KW-1185">Reference proteome</keyword>
<dbReference type="EMBL" id="FNBP01000005">
    <property type="protein sequence ID" value="SDG18709.1"/>
    <property type="molecule type" value="Genomic_DNA"/>
</dbReference>
<dbReference type="Gene3D" id="1.20.141.10">
    <property type="entry name" value="Chitosanase, subunit A, domain 1"/>
    <property type="match status" value="1"/>
</dbReference>
<evidence type="ECO:0000313" key="3">
    <source>
        <dbReference type="Proteomes" id="UP000199399"/>
    </source>
</evidence>
<sequence>MATQTQAQKKAAAKKAAEAKAKPAETTTQPATTATAEAQTQTTAQGDINAQAQAGVGETQGAGDPQTSGDQDQAQPIPTVFDQAVQFSMSGHASGRTAPNAGELWDAFACEAMPPELAVAVFDCAVHQGAKITAILLSKVGITSEDGQVDPESIEALADRDAGELVIDFLAWRLRRYAFTANAPSNMREWSQHILQLQAFVLSDLQTG</sequence>
<dbReference type="InterPro" id="IPR023346">
    <property type="entry name" value="Lysozyme-like_dom_sf"/>
</dbReference>
<feature type="compositionally biased region" description="Polar residues" evidence="1">
    <location>
        <begin position="65"/>
        <end position="74"/>
    </location>
</feature>
<dbReference type="Proteomes" id="UP000199399">
    <property type="component" value="Unassembled WGS sequence"/>
</dbReference>
<dbReference type="AlphaFoldDB" id="A0A1G7S8D5"/>
<accession>A0A1G7S8D5</accession>
<reference evidence="3" key="1">
    <citation type="submission" date="2016-10" db="EMBL/GenBank/DDBJ databases">
        <authorList>
            <person name="Varghese N."/>
            <person name="Submissions S."/>
        </authorList>
    </citation>
    <scope>NUCLEOTIDE SEQUENCE [LARGE SCALE GENOMIC DNA]</scope>
    <source>
        <strain evidence="3">DSM 16477</strain>
    </source>
</reference>
<feature type="compositionally biased region" description="Low complexity" evidence="1">
    <location>
        <begin position="1"/>
        <end position="10"/>
    </location>
</feature>
<name>A0A1G7S8D5_9RHOB</name>
<proteinExistence type="predicted"/>
<dbReference type="RefSeq" id="WP_093742142.1">
    <property type="nucleotide sequence ID" value="NZ_FNBP01000005.1"/>
</dbReference>
<protein>
    <submittedName>
        <fullName evidence="2">Uncharacterized protein</fullName>
    </submittedName>
</protein>
<feature type="compositionally biased region" description="Low complexity" evidence="1">
    <location>
        <begin position="24"/>
        <end position="45"/>
    </location>
</feature>
<organism evidence="2 3">
    <name type="scientific">Sulfitobacter delicatus</name>
    <dbReference type="NCBI Taxonomy" id="218672"/>
    <lineage>
        <taxon>Bacteria</taxon>
        <taxon>Pseudomonadati</taxon>
        <taxon>Pseudomonadota</taxon>
        <taxon>Alphaproteobacteria</taxon>
        <taxon>Rhodobacterales</taxon>
        <taxon>Roseobacteraceae</taxon>
        <taxon>Sulfitobacter</taxon>
    </lineage>
</organism>
<gene>
    <name evidence="2" type="ORF">SAMN04489759_105107</name>
</gene>
<feature type="region of interest" description="Disordered" evidence="1">
    <location>
        <begin position="1"/>
        <end position="74"/>
    </location>
</feature>
<dbReference type="OrthoDB" id="9815229at2"/>